<feature type="compositionally biased region" description="Basic residues" evidence="1">
    <location>
        <begin position="140"/>
        <end position="149"/>
    </location>
</feature>
<evidence type="ECO:0000313" key="2">
    <source>
        <dbReference type="EMBL" id="GFY47945.1"/>
    </source>
</evidence>
<feature type="region of interest" description="Disordered" evidence="1">
    <location>
        <begin position="1"/>
        <end position="20"/>
    </location>
</feature>
<sequence>MPQRFRPETPKRQKSQPVDGWWPIPYIRPLPARLGRYSPGRADVISMPALTRYAKRRYKSAETCRNCAETNAADFAGQAKRRCRAGCKPMRRTPRFNAPANSTSEHDNNIPRHNSTPFAAISRCYAGAPNLPFNDGNARRTSRRNRRGRFLPPSGCRRSETELLADLASTKTFQVTLPSKGPVNWFLRSSDAFPGAGYALTYRRDAAKQRRGEASE</sequence>
<proteinExistence type="predicted"/>
<dbReference type="Proteomes" id="UP000886998">
    <property type="component" value="Unassembled WGS sequence"/>
</dbReference>
<dbReference type="AlphaFoldDB" id="A0A8X6X6R1"/>
<feature type="compositionally biased region" description="Basic and acidic residues" evidence="1">
    <location>
        <begin position="1"/>
        <end position="11"/>
    </location>
</feature>
<dbReference type="EMBL" id="BMAV01006215">
    <property type="protein sequence ID" value="GFY47945.1"/>
    <property type="molecule type" value="Genomic_DNA"/>
</dbReference>
<protein>
    <submittedName>
        <fullName evidence="2">Uncharacterized protein</fullName>
    </submittedName>
</protein>
<evidence type="ECO:0000256" key="1">
    <source>
        <dbReference type="SAM" id="MobiDB-lite"/>
    </source>
</evidence>
<organism evidence="2 3">
    <name type="scientific">Trichonephila inaurata madagascariensis</name>
    <dbReference type="NCBI Taxonomy" id="2747483"/>
    <lineage>
        <taxon>Eukaryota</taxon>
        <taxon>Metazoa</taxon>
        <taxon>Ecdysozoa</taxon>
        <taxon>Arthropoda</taxon>
        <taxon>Chelicerata</taxon>
        <taxon>Arachnida</taxon>
        <taxon>Araneae</taxon>
        <taxon>Araneomorphae</taxon>
        <taxon>Entelegynae</taxon>
        <taxon>Araneoidea</taxon>
        <taxon>Nephilidae</taxon>
        <taxon>Trichonephila</taxon>
        <taxon>Trichonephila inaurata</taxon>
    </lineage>
</organism>
<evidence type="ECO:0000313" key="3">
    <source>
        <dbReference type="Proteomes" id="UP000886998"/>
    </source>
</evidence>
<gene>
    <name evidence="2" type="ORF">TNIN_175771</name>
</gene>
<reference evidence="2" key="1">
    <citation type="submission" date="2020-08" db="EMBL/GenBank/DDBJ databases">
        <title>Multicomponent nature underlies the extraordinary mechanical properties of spider dragline silk.</title>
        <authorList>
            <person name="Kono N."/>
            <person name="Nakamura H."/>
            <person name="Mori M."/>
            <person name="Yoshida Y."/>
            <person name="Ohtoshi R."/>
            <person name="Malay A.D."/>
            <person name="Moran D.A.P."/>
            <person name="Tomita M."/>
            <person name="Numata K."/>
            <person name="Arakawa K."/>
        </authorList>
    </citation>
    <scope>NUCLEOTIDE SEQUENCE</scope>
</reference>
<accession>A0A8X6X6R1</accession>
<feature type="region of interest" description="Disordered" evidence="1">
    <location>
        <begin position="135"/>
        <end position="155"/>
    </location>
</feature>
<keyword evidence="3" id="KW-1185">Reference proteome</keyword>
<comment type="caution">
    <text evidence="2">The sequence shown here is derived from an EMBL/GenBank/DDBJ whole genome shotgun (WGS) entry which is preliminary data.</text>
</comment>
<name>A0A8X6X6R1_9ARAC</name>